<dbReference type="Gene3D" id="3.40.50.300">
    <property type="entry name" value="P-loop containing nucleotide triphosphate hydrolases"/>
    <property type="match status" value="1"/>
</dbReference>
<evidence type="ECO:0000256" key="1">
    <source>
        <dbReference type="ARBA" id="ARBA00005417"/>
    </source>
</evidence>
<dbReference type="Proteomes" id="UP000015543">
    <property type="component" value="Chromosome"/>
</dbReference>
<dbReference type="InterPro" id="IPR003593">
    <property type="entry name" value="AAA+_ATPase"/>
</dbReference>
<accession>S5ZXT2</accession>
<dbReference type="GO" id="GO:0005524">
    <property type="term" value="F:ATP binding"/>
    <property type="evidence" value="ECO:0007669"/>
    <property type="project" value="UniProtKB-KW"/>
</dbReference>
<dbReference type="AlphaFoldDB" id="S5ZXT2"/>
<dbReference type="SMART" id="SM00382">
    <property type="entry name" value="AAA"/>
    <property type="match status" value="1"/>
</dbReference>
<dbReference type="CDD" id="cd03257">
    <property type="entry name" value="ABC_NikE_OppD_transporters"/>
    <property type="match status" value="1"/>
</dbReference>
<dbReference type="NCBIfam" id="TIGR01727">
    <property type="entry name" value="oligo_HPY"/>
    <property type="match status" value="1"/>
</dbReference>
<keyword evidence="3" id="KW-0547">Nucleotide-binding</keyword>
<dbReference type="PATRIC" id="fig|1365176.7.peg.1847"/>
<evidence type="ECO:0000256" key="4">
    <source>
        <dbReference type="ARBA" id="ARBA00022840"/>
    </source>
</evidence>
<comment type="similarity">
    <text evidence="1">Belongs to the ABC transporter superfamily.</text>
</comment>
<evidence type="ECO:0000313" key="6">
    <source>
        <dbReference type="EMBL" id="AGT36199.1"/>
    </source>
</evidence>
<dbReference type="InterPro" id="IPR003439">
    <property type="entry name" value="ABC_transporter-like_ATP-bd"/>
</dbReference>
<dbReference type="InterPro" id="IPR017871">
    <property type="entry name" value="ABC_transporter-like_CS"/>
</dbReference>
<dbReference type="GO" id="GO:0055085">
    <property type="term" value="P:transmembrane transport"/>
    <property type="evidence" value="ECO:0007669"/>
    <property type="project" value="UniProtKB-ARBA"/>
</dbReference>
<dbReference type="Pfam" id="PF08352">
    <property type="entry name" value="oligo_HPY"/>
    <property type="match status" value="1"/>
</dbReference>
<dbReference type="PROSITE" id="PS50893">
    <property type="entry name" value="ABC_TRANSPORTER_2"/>
    <property type="match status" value="1"/>
</dbReference>
<dbReference type="GO" id="GO:0015833">
    <property type="term" value="P:peptide transport"/>
    <property type="evidence" value="ECO:0007669"/>
    <property type="project" value="InterPro"/>
</dbReference>
<dbReference type="GO" id="GO:0016887">
    <property type="term" value="F:ATP hydrolysis activity"/>
    <property type="evidence" value="ECO:0007669"/>
    <property type="project" value="InterPro"/>
</dbReference>
<dbReference type="InterPro" id="IPR013563">
    <property type="entry name" value="Oligopep_ABC_C"/>
</dbReference>
<proteinExistence type="inferred from homology"/>
<dbReference type="EMBL" id="CP006646">
    <property type="protein sequence ID" value="AGT36199.1"/>
    <property type="molecule type" value="Genomic_DNA"/>
</dbReference>
<evidence type="ECO:0000259" key="5">
    <source>
        <dbReference type="PROSITE" id="PS50893"/>
    </source>
</evidence>
<name>S5ZXT2_9CREN</name>
<sequence length="323" mass="36627">MRKMAELIRVENLKKYFKVRGSLFKTVKAVDGVDFTISQGETLGLVGESGCGKSTLGRTVIRLLEPTSGKIFFNGKDVMSLRGEELKQFRRNAQIVFQDPNTSLNPRMTIFEILSEPLFEHNIPVGDPEEYIVKQLESVGLGREHLYRYPHELSGGQKQRIAILRALTLNPSFIVLDEPTSSLDVSVQASILNMLKDIQRERKISYLFISHDIGVVKYMSHRIGVMYLGKIVELGPSDRIFENPLHPYTKFLLSSIPIPDPKYARTRQRLAIQGEPPSPIDIPKGCRFHPRCPFATEKCRTAEPPLIEVEPGHYVACWLHEKA</sequence>
<organism evidence="6 7">
    <name type="scientific">Thermofilum adornatum</name>
    <dbReference type="NCBI Taxonomy" id="1365176"/>
    <lineage>
        <taxon>Archaea</taxon>
        <taxon>Thermoproteota</taxon>
        <taxon>Thermoprotei</taxon>
        <taxon>Thermofilales</taxon>
        <taxon>Thermofilaceae</taxon>
        <taxon>Thermofilum</taxon>
    </lineage>
</organism>
<dbReference type="PANTHER" id="PTHR43776">
    <property type="entry name" value="TRANSPORT ATP-BINDING PROTEIN"/>
    <property type="match status" value="1"/>
</dbReference>
<evidence type="ECO:0000256" key="2">
    <source>
        <dbReference type="ARBA" id="ARBA00022448"/>
    </source>
</evidence>
<dbReference type="InterPro" id="IPR027417">
    <property type="entry name" value="P-loop_NTPase"/>
</dbReference>
<dbReference type="SUPFAM" id="SSF52540">
    <property type="entry name" value="P-loop containing nucleoside triphosphate hydrolases"/>
    <property type="match status" value="1"/>
</dbReference>
<dbReference type="eggNOG" id="arCOG00184">
    <property type="taxonomic scope" value="Archaea"/>
</dbReference>
<dbReference type="Pfam" id="PF00005">
    <property type="entry name" value="ABC_tran"/>
    <property type="match status" value="1"/>
</dbReference>
<evidence type="ECO:0000256" key="3">
    <source>
        <dbReference type="ARBA" id="ARBA00022741"/>
    </source>
</evidence>
<dbReference type="InterPro" id="IPR050319">
    <property type="entry name" value="ABC_transp_ATP-bind"/>
</dbReference>
<keyword evidence="4 6" id="KW-0067">ATP-binding</keyword>
<dbReference type="KEGG" id="thb:N186_09315"/>
<feature type="domain" description="ABC transporter" evidence="5">
    <location>
        <begin position="8"/>
        <end position="253"/>
    </location>
</feature>
<dbReference type="FunFam" id="3.40.50.300:FF:000016">
    <property type="entry name" value="Oligopeptide ABC transporter ATP-binding component"/>
    <property type="match status" value="1"/>
</dbReference>
<evidence type="ECO:0000313" key="7">
    <source>
        <dbReference type="Proteomes" id="UP000015543"/>
    </source>
</evidence>
<dbReference type="PANTHER" id="PTHR43776:SF7">
    <property type="entry name" value="D,D-DIPEPTIDE TRANSPORT ATP-BINDING PROTEIN DDPF-RELATED"/>
    <property type="match status" value="1"/>
</dbReference>
<keyword evidence="2" id="KW-0813">Transport</keyword>
<protein>
    <submittedName>
        <fullName evidence="6">Peptide ABC transporter ATP-binding protein</fullName>
    </submittedName>
</protein>
<keyword evidence="7" id="KW-1185">Reference proteome</keyword>
<gene>
    <name evidence="6" type="ORF">N186_09315</name>
</gene>
<dbReference type="HOGENOM" id="CLU_000604_1_23_2"/>
<reference evidence="6 7" key="1">
    <citation type="journal article" date="2013" name="Genome Announc.">
        <title>Complete Genomic Sequence of 'Thermofilum adornatus' Strain 1910bT, a Hyperthermophilic Anaerobic Organotrophic Crenarchaeon.</title>
        <authorList>
            <person name="Dominova I.N."/>
            <person name="Kublanov I.V."/>
            <person name="Podosokorskaya O.A."/>
            <person name="Derbikova K.S."/>
            <person name="Patrushev M.V."/>
            <person name="Toshchakov S.V."/>
        </authorList>
    </citation>
    <scope>NUCLEOTIDE SEQUENCE [LARGE SCALE GENOMIC DNA]</scope>
    <source>
        <strain evidence="7">1910b</strain>
    </source>
</reference>
<dbReference type="PROSITE" id="PS00211">
    <property type="entry name" value="ABC_TRANSPORTER_1"/>
    <property type="match status" value="1"/>
</dbReference>